<keyword evidence="2" id="KW-0472">Membrane</keyword>
<sequence>MDPSSSHTTNDIPSNPTGSRNNSPPSLIWIIIPLIVVLVTGFLIAILYQTITRCRRRKTGEDDPERAITGRGTAILEVGDATGGGGPAPSTTTTTTTRPGTRHHTEPRPSQHTDRWGWVFDISSSRSATRTSEGLNELGEAPPPYGEETERPKSYEAQMVEVGDGGGEGPSAGAPRQQGLAGLRQPSTGSEPPAYEMTVGEGEGETELVREPPPAVTPRSR</sequence>
<keyword evidence="2" id="KW-1133">Transmembrane helix</keyword>
<keyword evidence="2" id="KW-0812">Transmembrane</keyword>
<dbReference type="OrthoDB" id="4775599at2759"/>
<feature type="region of interest" description="Disordered" evidence="1">
    <location>
        <begin position="77"/>
        <end position="113"/>
    </location>
</feature>
<dbReference type="Proteomes" id="UP000078576">
    <property type="component" value="Unassembled WGS sequence"/>
</dbReference>
<feature type="compositionally biased region" description="Basic and acidic residues" evidence="1">
    <location>
        <begin position="103"/>
        <end position="113"/>
    </location>
</feature>
<proteinExistence type="predicted"/>
<evidence type="ECO:0000256" key="2">
    <source>
        <dbReference type="SAM" id="Phobius"/>
    </source>
</evidence>
<feature type="transmembrane region" description="Helical" evidence="2">
    <location>
        <begin position="27"/>
        <end position="48"/>
    </location>
</feature>
<name>A0A194UUY3_CYTMA</name>
<reference evidence="4" key="1">
    <citation type="submission" date="2014-12" db="EMBL/GenBank/DDBJ databases">
        <title>Genome Sequence of Valsa Canker Pathogens Uncovers a Specific Adaption of Colonization on Woody Bark.</title>
        <authorList>
            <person name="Yin Z."/>
            <person name="Liu H."/>
            <person name="Gao X."/>
            <person name="Li Z."/>
            <person name="Song N."/>
            <person name="Ke X."/>
            <person name="Dai Q."/>
            <person name="Wu Y."/>
            <person name="Sun Y."/>
            <person name="Xu J.-R."/>
            <person name="Kang Z.K."/>
            <person name="Wang L."/>
            <person name="Huang L."/>
        </authorList>
    </citation>
    <scope>NUCLEOTIDE SEQUENCE [LARGE SCALE GENOMIC DNA]</scope>
    <source>
        <strain evidence="4">SXYL134</strain>
    </source>
</reference>
<dbReference type="EMBL" id="KN714680">
    <property type="protein sequence ID" value="KUI55473.1"/>
    <property type="molecule type" value="Genomic_DNA"/>
</dbReference>
<feature type="region of interest" description="Disordered" evidence="1">
    <location>
        <begin position="127"/>
        <end position="221"/>
    </location>
</feature>
<accession>A0A194UUY3</accession>
<feature type="compositionally biased region" description="Polar residues" evidence="1">
    <location>
        <begin position="1"/>
        <end position="22"/>
    </location>
</feature>
<keyword evidence="4" id="KW-1185">Reference proteome</keyword>
<evidence type="ECO:0000313" key="4">
    <source>
        <dbReference type="Proteomes" id="UP000078576"/>
    </source>
</evidence>
<evidence type="ECO:0000313" key="3">
    <source>
        <dbReference type="EMBL" id="KUI55473.1"/>
    </source>
</evidence>
<feature type="compositionally biased region" description="Low complexity" evidence="1">
    <location>
        <begin position="88"/>
        <end position="99"/>
    </location>
</feature>
<organism evidence="3 4">
    <name type="scientific">Cytospora mali</name>
    <name type="common">Apple Valsa canker fungus</name>
    <name type="synonym">Valsa mali</name>
    <dbReference type="NCBI Taxonomy" id="578113"/>
    <lineage>
        <taxon>Eukaryota</taxon>
        <taxon>Fungi</taxon>
        <taxon>Dikarya</taxon>
        <taxon>Ascomycota</taxon>
        <taxon>Pezizomycotina</taxon>
        <taxon>Sordariomycetes</taxon>
        <taxon>Sordariomycetidae</taxon>
        <taxon>Diaporthales</taxon>
        <taxon>Cytosporaceae</taxon>
        <taxon>Cytospora</taxon>
    </lineage>
</organism>
<protein>
    <submittedName>
        <fullName evidence="3">Uncharacterized protein</fullName>
    </submittedName>
</protein>
<gene>
    <name evidence="3" type="ORF">VP1G_02758</name>
</gene>
<dbReference type="AlphaFoldDB" id="A0A194UUY3"/>
<feature type="region of interest" description="Disordered" evidence="1">
    <location>
        <begin position="1"/>
        <end position="23"/>
    </location>
</feature>
<feature type="compositionally biased region" description="Pro residues" evidence="1">
    <location>
        <begin position="211"/>
        <end position="221"/>
    </location>
</feature>
<evidence type="ECO:0000256" key="1">
    <source>
        <dbReference type="SAM" id="MobiDB-lite"/>
    </source>
</evidence>